<comment type="caution">
    <text evidence="2">The sequence shown here is derived from an EMBL/GenBank/DDBJ whole genome shotgun (WGS) entry which is preliminary data.</text>
</comment>
<gene>
    <name evidence="2" type="ORF">AB0D65_29495</name>
</gene>
<dbReference type="RefSeq" id="WP_359987489.1">
    <property type="nucleotide sequence ID" value="NZ_JBEZLS010000026.1"/>
</dbReference>
<keyword evidence="3" id="KW-1185">Reference proteome</keyword>
<organism evidence="2 3">
    <name type="scientific">Streptomyces griseoloalbus</name>
    <dbReference type="NCBI Taxonomy" id="67303"/>
    <lineage>
        <taxon>Bacteria</taxon>
        <taxon>Bacillati</taxon>
        <taxon>Actinomycetota</taxon>
        <taxon>Actinomycetes</taxon>
        <taxon>Kitasatosporales</taxon>
        <taxon>Streptomycetaceae</taxon>
        <taxon>Streptomyces</taxon>
    </lineage>
</organism>
<dbReference type="InterPro" id="IPR045745">
    <property type="entry name" value="HTH_58_Actinobacteria-type"/>
</dbReference>
<sequence>MASSQRAELAAKLKNEYDATQATIGTLATKHGLGYHLVRALLHEAGADIRQGSQA</sequence>
<evidence type="ECO:0000259" key="1">
    <source>
        <dbReference type="Pfam" id="PF19575"/>
    </source>
</evidence>
<accession>A0ABV3ECZ1</accession>
<dbReference type="Proteomes" id="UP001551582">
    <property type="component" value="Unassembled WGS sequence"/>
</dbReference>
<reference evidence="2 3" key="1">
    <citation type="submission" date="2024-06" db="EMBL/GenBank/DDBJ databases">
        <title>The Natural Products Discovery Center: Release of the First 8490 Sequenced Strains for Exploring Actinobacteria Biosynthetic Diversity.</title>
        <authorList>
            <person name="Kalkreuter E."/>
            <person name="Kautsar S.A."/>
            <person name="Yang D."/>
            <person name="Bader C.D."/>
            <person name="Teijaro C.N."/>
            <person name="Fluegel L."/>
            <person name="Davis C.M."/>
            <person name="Simpson J.R."/>
            <person name="Lauterbach L."/>
            <person name="Steele A.D."/>
            <person name="Gui C."/>
            <person name="Meng S."/>
            <person name="Li G."/>
            <person name="Viehrig K."/>
            <person name="Ye F."/>
            <person name="Su P."/>
            <person name="Kiefer A.F."/>
            <person name="Nichols A."/>
            <person name="Cepeda A.J."/>
            <person name="Yan W."/>
            <person name="Fan B."/>
            <person name="Jiang Y."/>
            <person name="Adhikari A."/>
            <person name="Zheng C.-J."/>
            <person name="Schuster L."/>
            <person name="Cowan T.M."/>
            <person name="Smanski M.J."/>
            <person name="Chevrette M.G."/>
            <person name="De Carvalho L.P.S."/>
            <person name="Shen B."/>
        </authorList>
    </citation>
    <scope>NUCLEOTIDE SEQUENCE [LARGE SCALE GENOMIC DNA]</scope>
    <source>
        <strain evidence="2 3">NPDC048274</strain>
    </source>
</reference>
<evidence type="ECO:0000313" key="3">
    <source>
        <dbReference type="Proteomes" id="UP001551582"/>
    </source>
</evidence>
<name>A0ABV3ECZ1_9ACTN</name>
<dbReference type="EMBL" id="JBEZLS010000026">
    <property type="protein sequence ID" value="MEU9355020.1"/>
    <property type="molecule type" value="Genomic_DNA"/>
</dbReference>
<protein>
    <recommendedName>
        <fullName evidence="1">Helix-turn-helix domain-containing protein</fullName>
    </recommendedName>
</protein>
<dbReference type="Pfam" id="PF19575">
    <property type="entry name" value="HTH_58"/>
    <property type="match status" value="1"/>
</dbReference>
<evidence type="ECO:0000313" key="2">
    <source>
        <dbReference type="EMBL" id="MEU9355020.1"/>
    </source>
</evidence>
<feature type="domain" description="Helix-turn-helix" evidence="1">
    <location>
        <begin position="4"/>
        <end position="51"/>
    </location>
</feature>
<proteinExistence type="predicted"/>